<dbReference type="AlphaFoldDB" id="N4W733"/>
<feature type="transmembrane region" description="Helical" evidence="1">
    <location>
        <begin position="72"/>
        <end position="89"/>
    </location>
</feature>
<dbReference type="PATRIC" id="fig|1308866.3.peg.2622"/>
<dbReference type="RefSeq" id="WP_003472745.1">
    <property type="nucleotide sequence ID" value="NZ_APML01000061.1"/>
</dbReference>
<feature type="transmembrane region" description="Helical" evidence="1">
    <location>
        <begin position="158"/>
        <end position="176"/>
    </location>
</feature>
<feature type="transmembrane region" description="Helical" evidence="1">
    <location>
        <begin position="182"/>
        <end position="203"/>
    </location>
</feature>
<dbReference type="Proteomes" id="UP000012283">
    <property type="component" value="Unassembled WGS sequence"/>
</dbReference>
<evidence type="ECO:0000256" key="1">
    <source>
        <dbReference type="SAM" id="Phobius"/>
    </source>
</evidence>
<dbReference type="eggNOG" id="ENOG5033HNH">
    <property type="taxonomic scope" value="Bacteria"/>
</dbReference>
<name>N4W733_9BACI</name>
<keyword evidence="1" id="KW-1133">Transmembrane helix</keyword>
<sequence length="212" mass="24724">MKCEVQRVYKNPRFKILKIDEESYILDMGRSVWKTIFPFLSWLVPYTIYKVDEDEINEKVKHIERDKSKDQGLATLGTGVGIFLATLLRPLSSYFEIQSTMLVNGIIATLMLLIVVLIRIYIGNKYKKKFFEKVTSNLLLKKQIFIKPVTVKHFIKSIFVYCFILLFFIATFVLFITDGNMMLLIIATFFFFTLTVVNAMTILDGQIPVRFK</sequence>
<protein>
    <recommendedName>
        <fullName evidence="4">Tandem five-TM protein</fullName>
    </recommendedName>
</protein>
<keyword evidence="1" id="KW-0812">Transmembrane</keyword>
<accession>N4W733</accession>
<evidence type="ECO:0000313" key="3">
    <source>
        <dbReference type="Proteomes" id="UP000012283"/>
    </source>
</evidence>
<evidence type="ECO:0000313" key="2">
    <source>
        <dbReference type="EMBL" id="ENH96038.1"/>
    </source>
</evidence>
<keyword evidence="3" id="KW-1185">Reference proteome</keyword>
<reference evidence="2 3" key="1">
    <citation type="submission" date="2013-03" db="EMBL/GenBank/DDBJ databases">
        <title>Draft genome sequence of Gracibacillus halophilus YIM-C55.5, a moderately halophilic and thermophilic organism from the Xiaochaidamu salt lake.</title>
        <authorList>
            <person name="Sugumar T."/>
            <person name="Polireddy D.R."/>
            <person name="Antony A."/>
            <person name="Madhava Y.R."/>
            <person name="Sivakumar N."/>
        </authorList>
    </citation>
    <scope>NUCLEOTIDE SEQUENCE [LARGE SCALE GENOMIC DNA]</scope>
    <source>
        <strain evidence="2 3">YIM-C55.5</strain>
    </source>
</reference>
<comment type="caution">
    <text evidence="2">The sequence shown here is derived from an EMBL/GenBank/DDBJ whole genome shotgun (WGS) entry which is preliminary data.</text>
</comment>
<gene>
    <name evidence="2" type="ORF">J416_12964</name>
</gene>
<feature type="transmembrane region" description="Helical" evidence="1">
    <location>
        <begin position="101"/>
        <end position="122"/>
    </location>
</feature>
<dbReference type="EMBL" id="APML01000061">
    <property type="protein sequence ID" value="ENH96038.1"/>
    <property type="molecule type" value="Genomic_DNA"/>
</dbReference>
<proteinExistence type="predicted"/>
<dbReference type="SUPFAM" id="SSF103473">
    <property type="entry name" value="MFS general substrate transporter"/>
    <property type="match status" value="1"/>
</dbReference>
<dbReference type="InterPro" id="IPR005915">
    <property type="entry name" value="Tandem_5TM"/>
</dbReference>
<dbReference type="OrthoDB" id="2940308at2"/>
<keyword evidence="1" id="KW-0472">Membrane</keyword>
<dbReference type="InterPro" id="IPR036259">
    <property type="entry name" value="MFS_trans_sf"/>
</dbReference>
<organism evidence="2 3">
    <name type="scientific">Gracilibacillus halophilus YIM-C55.5</name>
    <dbReference type="NCBI Taxonomy" id="1308866"/>
    <lineage>
        <taxon>Bacteria</taxon>
        <taxon>Bacillati</taxon>
        <taxon>Bacillota</taxon>
        <taxon>Bacilli</taxon>
        <taxon>Bacillales</taxon>
        <taxon>Bacillaceae</taxon>
        <taxon>Gracilibacillus</taxon>
    </lineage>
</organism>
<dbReference type="Pfam" id="PF04276">
    <property type="entry name" value="DUF443"/>
    <property type="match status" value="1"/>
</dbReference>
<evidence type="ECO:0008006" key="4">
    <source>
        <dbReference type="Google" id="ProtNLM"/>
    </source>
</evidence>
<dbReference type="NCBIfam" id="TIGR01218">
    <property type="entry name" value="Gpos_tandem_5TM"/>
    <property type="match status" value="1"/>
</dbReference>